<gene>
    <name evidence="2" type="ORF">C7R54_00085</name>
</gene>
<name>A0A4Q1HML5_9BURK</name>
<dbReference type="Proteomes" id="UP000290849">
    <property type="component" value="Unassembled WGS sequence"/>
</dbReference>
<dbReference type="EMBL" id="PYAL01000001">
    <property type="protein sequence ID" value="RXN92208.1"/>
    <property type="molecule type" value="Genomic_DNA"/>
</dbReference>
<accession>A0A4Q1HML5</accession>
<feature type="region of interest" description="Disordered" evidence="1">
    <location>
        <begin position="30"/>
        <end position="49"/>
    </location>
</feature>
<dbReference type="AlphaFoldDB" id="A0A4Q1HML5"/>
<sequence length="61" mass="6473">MESKEGSASTIMGIDEEAIRSRFAKQLAETTAKHGLPSSDANILPEGAGHRPRIRAVGGIR</sequence>
<evidence type="ECO:0000313" key="3">
    <source>
        <dbReference type="Proteomes" id="UP000290849"/>
    </source>
</evidence>
<organism evidence="2 3">
    <name type="scientific">Achromobacter aloeverae</name>
    <dbReference type="NCBI Taxonomy" id="1750518"/>
    <lineage>
        <taxon>Bacteria</taxon>
        <taxon>Pseudomonadati</taxon>
        <taxon>Pseudomonadota</taxon>
        <taxon>Betaproteobacteria</taxon>
        <taxon>Burkholderiales</taxon>
        <taxon>Alcaligenaceae</taxon>
        <taxon>Achromobacter</taxon>
    </lineage>
</organism>
<reference evidence="2 3" key="1">
    <citation type="journal article" date="2017" name="Int. J. Syst. Evol. Microbiol.">
        <title>Achromobacter aloeverae sp. nov., isolated from the root of Aloe vera (L.) Burm.f.</title>
        <authorList>
            <person name="Kuncharoen N."/>
            <person name="Muramatsu Y."/>
            <person name="Shibata C."/>
            <person name="Kamakura Y."/>
            <person name="Nakagawa Y."/>
            <person name="Tanasupawat S."/>
        </authorList>
    </citation>
    <scope>NUCLEOTIDE SEQUENCE [LARGE SCALE GENOMIC DNA]</scope>
    <source>
        <strain evidence="2 3">AVA-1</strain>
    </source>
</reference>
<keyword evidence="3" id="KW-1185">Reference proteome</keyword>
<evidence type="ECO:0000256" key="1">
    <source>
        <dbReference type="SAM" id="MobiDB-lite"/>
    </source>
</evidence>
<protein>
    <submittedName>
        <fullName evidence="2">Uncharacterized protein</fullName>
    </submittedName>
</protein>
<comment type="caution">
    <text evidence="2">The sequence shown here is derived from an EMBL/GenBank/DDBJ whole genome shotgun (WGS) entry which is preliminary data.</text>
</comment>
<proteinExistence type="predicted"/>
<evidence type="ECO:0000313" key="2">
    <source>
        <dbReference type="EMBL" id="RXN92208.1"/>
    </source>
</evidence>